<accession>M7THI6</accession>
<evidence type="ECO:0000256" key="2">
    <source>
        <dbReference type="ARBA" id="ARBA00023043"/>
    </source>
</evidence>
<dbReference type="EMBL" id="KB706697">
    <property type="protein sequence ID" value="EMR66165.1"/>
    <property type="molecule type" value="Genomic_DNA"/>
</dbReference>
<keyword evidence="1" id="KW-0677">Repeat</keyword>
<feature type="compositionally biased region" description="Acidic residues" evidence="3">
    <location>
        <begin position="305"/>
        <end position="318"/>
    </location>
</feature>
<dbReference type="PANTHER" id="PTHR24189:SF50">
    <property type="entry name" value="ANKYRIN REPEAT AND SOCS BOX PROTEIN 2"/>
    <property type="match status" value="1"/>
</dbReference>
<dbReference type="InterPro" id="IPR036770">
    <property type="entry name" value="Ankyrin_rpt-contain_sf"/>
</dbReference>
<gene>
    <name evidence="4" type="ORF">UCREL1_6851</name>
</gene>
<keyword evidence="2" id="KW-0040">ANK repeat</keyword>
<feature type="region of interest" description="Disordered" evidence="3">
    <location>
        <begin position="280"/>
        <end position="318"/>
    </location>
</feature>
<dbReference type="Gene3D" id="1.25.40.20">
    <property type="entry name" value="Ankyrin repeat-containing domain"/>
    <property type="match status" value="2"/>
</dbReference>
<feature type="compositionally biased region" description="Acidic residues" evidence="3">
    <location>
        <begin position="284"/>
        <end position="294"/>
    </location>
</feature>
<proteinExistence type="predicted"/>
<evidence type="ECO:0000313" key="4">
    <source>
        <dbReference type="EMBL" id="EMR66165.1"/>
    </source>
</evidence>
<evidence type="ECO:0000313" key="5">
    <source>
        <dbReference type="Proteomes" id="UP000012174"/>
    </source>
</evidence>
<reference evidence="5" key="1">
    <citation type="journal article" date="2013" name="Genome Announc.">
        <title>Draft genome sequence of the grapevine dieback fungus Eutypa lata UCR-EL1.</title>
        <authorList>
            <person name="Blanco-Ulate B."/>
            <person name="Rolshausen P.E."/>
            <person name="Cantu D."/>
        </authorList>
    </citation>
    <scope>NUCLEOTIDE SEQUENCE [LARGE SCALE GENOMIC DNA]</scope>
    <source>
        <strain evidence="5">UCR-EL1</strain>
    </source>
</reference>
<dbReference type="SUPFAM" id="SSF48403">
    <property type="entry name" value="Ankyrin repeat"/>
    <property type="match status" value="1"/>
</dbReference>
<dbReference type="InterPro" id="IPR002110">
    <property type="entry name" value="Ankyrin_rpt"/>
</dbReference>
<organism evidence="4 5">
    <name type="scientific">Eutypa lata (strain UCR-EL1)</name>
    <name type="common">Grapevine dieback disease fungus</name>
    <name type="synonym">Eutypa armeniacae</name>
    <dbReference type="NCBI Taxonomy" id="1287681"/>
    <lineage>
        <taxon>Eukaryota</taxon>
        <taxon>Fungi</taxon>
        <taxon>Dikarya</taxon>
        <taxon>Ascomycota</taxon>
        <taxon>Pezizomycotina</taxon>
        <taxon>Sordariomycetes</taxon>
        <taxon>Xylariomycetidae</taxon>
        <taxon>Xylariales</taxon>
        <taxon>Diatrypaceae</taxon>
        <taxon>Eutypa</taxon>
    </lineage>
</organism>
<protein>
    <submittedName>
        <fullName evidence="4">Putative ankyrin repeat protein</fullName>
    </submittedName>
</protein>
<sequence length="318" mass="35810">MPLLVNLGANVGQLDAQGCLPLIAAFEGTCDEMSELHEGRGDPPYLAAFWLLKHGSDPNQKDKRGDTAIQLALLKRPADPQVIQLLLNHGAKCYGKAMSLRLGRNPIRRVFLDKNLEVCRVLMKHEVTKKKAFSGIRRMFYDLVGESTASPRTEEYIQYAQDAIRFLLEFDEESELLRNREHLWNCISSVADVGIAEIMLDAGVMYSLDWETKGQTLLHKLCYARTNKRWKLAQRLIDGGADVNRGSPALLAMEKKVKDLYFVLIANGAKVPFEDPWASFDDPMWPEEPDDPGYDPDKDPFDVEYGSDSDDSDSSDLL</sequence>
<evidence type="ECO:0000256" key="1">
    <source>
        <dbReference type="ARBA" id="ARBA00022737"/>
    </source>
</evidence>
<dbReference type="AlphaFoldDB" id="M7THI6"/>
<dbReference type="OrthoDB" id="341259at2759"/>
<dbReference type="HOGENOM" id="CLU_874449_0_0_1"/>
<dbReference type="PANTHER" id="PTHR24189">
    <property type="entry name" value="MYOTROPHIN"/>
    <property type="match status" value="1"/>
</dbReference>
<keyword evidence="5" id="KW-1185">Reference proteome</keyword>
<dbReference type="InterPro" id="IPR050745">
    <property type="entry name" value="Multifunctional_regulatory"/>
</dbReference>
<dbReference type="Proteomes" id="UP000012174">
    <property type="component" value="Unassembled WGS sequence"/>
</dbReference>
<name>M7THI6_EUTLA</name>
<dbReference type="SMART" id="SM00248">
    <property type="entry name" value="ANK"/>
    <property type="match status" value="3"/>
</dbReference>
<evidence type="ECO:0000256" key="3">
    <source>
        <dbReference type="SAM" id="MobiDB-lite"/>
    </source>
</evidence>
<dbReference type="KEGG" id="ela:UCREL1_6851"/>